<organism evidence="2 3">
    <name type="scientific">Candidatus Chisholmbacteria bacterium RIFCSPHIGHO2_01_FULL_48_12</name>
    <dbReference type="NCBI Taxonomy" id="1797589"/>
    <lineage>
        <taxon>Bacteria</taxon>
        <taxon>Candidatus Chisholmiibacteriota</taxon>
    </lineage>
</organism>
<evidence type="ECO:0000259" key="1">
    <source>
        <dbReference type="Pfam" id="PF13470"/>
    </source>
</evidence>
<dbReference type="InterPro" id="IPR029060">
    <property type="entry name" value="PIN-like_dom_sf"/>
</dbReference>
<dbReference type="Pfam" id="PF13470">
    <property type="entry name" value="PIN_3"/>
    <property type="match status" value="1"/>
</dbReference>
<comment type="caution">
    <text evidence="2">The sequence shown here is derived from an EMBL/GenBank/DDBJ whole genome shotgun (WGS) entry which is preliminary data.</text>
</comment>
<dbReference type="SUPFAM" id="SSF88723">
    <property type="entry name" value="PIN domain-like"/>
    <property type="match status" value="1"/>
</dbReference>
<dbReference type="EMBL" id="MHCH01000015">
    <property type="protein sequence ID" value="OGY17729.1"/>
    <property type="molecule type" value="Genomic_DNA"/>
</dbReference>
<evidence type="ECO:0000313" key="2">
    <source>
        <dbReference type="EMBL" id="OGY17729.1"/>
    </source>
</evidence>
<name>A0A1G1VQQ3_9BACT</name>
<feature type="domain" description="PIN" evidence="1">
    <location>
        <begin position="2"/>
        <end position="110"/>
    </location>
</feature>
<accession>A0A1G1VQQ3</accession>
<dbReference type="PANTHER" id="PTHR34610">
    <property type="entry name" value="SSL7007 PROTEIN"/>
    <property type="match status" value="1"/>
</dbReference>
<dbReference type="InterPro" id="IPR002850">
    <property type="entry name" value="PIN_toxin-like"/>
</dbReference>
<dbReference type="STRING" id="1797589.A2784_01230"/>
<sequence length="136" mass="15163">MVVDANILVSFLLTEGETISRLIDWWEEEKIQVLVNDEIGVEYKQVAERLINRRLVDPGKVTALMGNLETEAVRVPSTSVVAKSADPKDNRYLACAIDGKADYLITGDKKHLLPLQQIGKTKIVSPAEFVKLISTR</sequence>
<dbReference type="InterPro" id="IPR002716">
    <property type="entry name" value="PIN_dom"/>
</dbReference>
<dbReference type="AlphaFoldDB" id="A0A1G1VQQ3"/>
<dbReference type="Proteomes" id="UP000177324">
    <property type="component" value="Unassembled WGS sequence"/>
</dbReference>
<protein>
    <submittedName>
        <fullName evidence="2">Putative toxin-antitoxin system toxin component, PIN family</fullName>
    </submittedName>
</protein>
<reference evidence="2 3" key="1">
    <citation type="journal article" date="2016" name="Nat. Commun.">
        <title>Thousands of microbial genomes shed light on interconnected biogeochemical processes in an aquifer system.</title>
        <authorList>
            <person name="Anantharaman K."/>
            <person name="Brown C.T."/>
            <person name="Hug L.A."/>
            <person name="Sharon I."/>
            <person name="Castelle C.J."/>
            <person name="Probst A.J."/>
            <person name="Thomas B.C."/>
            <person name="Singh A."/>
            <person name="Wilkins M.J."/>
            <person name="Karaoz U."/>
            <person name="Brodie E.L."/>
            <person name="Williams K.H."/>
            <person name="Hubbard S.S."/>
            <person name="Banfield J.F."/>
        </authorList>
    </citation>
    <scope>NUCLEOTIDE SEQUENCE [LARGE SCALE GENOMIC DNA]</scope>
</reference>
<gene>
    <name evidence="2" type="ORF">A2784_01230</name>
</gene>
<dbReference type="NCBIfam" id="TIGR00305">
    <property type="entry name" value="putative toxin-antitoxin system toxin component, PIN family"/>
    <property type="match status" value="1"/>
</dbReference>
<dbReference type="PANTHER" id="PTHR34610:SF4">
    <property type="entry name" value="SLL8027 PROTEIN"/>
    <property type="match status" value="1"/>
</dbReference>
<proteinExistence type="predicted"/>
<evidence type="ECO:0000313" key="3">
    <source>
        <dbReference type="Proteomes" id="UP000177324"/>
    </source>
</evidence>